<proteinExistence type="predicted"/>
<evidence type="ECO:0000313" key="2">
    <source>
        <dbReference type="Proteomes" id="UP000284407"/>
    </source>
</evidence>
<dbReference type="EMBL" id="RAQK01000001">
    <property type="protein sequence ID" value="RKE97260.1"/>
    <property type="molecule type" value="Genomic_DNA"/>
</dbReference>
<sequence>MVTCCGMGSTWDGPCRTGNNATMLSDSSRALLRRILYISMEKRIVRCMKHIRLSLFAALMLGLTGPAFAADCYADYKAKQDNPLRLHYGVAEVHGPCTKASANAQLAQRLGAANWKLLNVVSVFGPEGLAQRKNSAGSNFLRF</sequence>
<reference evidence="1 2" key="1">
    <citation type="submission" date="2018-09" db="EMBL/GenBank/DDBJ databases">
        <title>Genomic Encyclopedia of Archaeal and Bacterial Type Strains, Phase II (KMG-II): from individual species to whole genera.</title>
        <authorList>
            <person name="Goeker M."/>
        </authorList>
    </citation>
    <scope>NUCLEOTIDE SEQUENCE [LARGE SCALE GENOMIC DNA]</scope>
    <source>
        <strain evidence="1 2">DSM 11458</strain>
    </source>
</reference>
<comment type="caution">
    <text evidence="1">The sequence shown here is derived from an EMBL/GenBank/DDBJ whole genome shotgun (WGS) entry which is preliminary data.</text>
</comment>
<accession>A0A420DSX2</accession>
<name>A0A420DSX2_9RHOB</name>
<gene>
    <name evidence="1" type="ORF">C8N30_1855</name>
</gene>
<dbReference type="Proteomes" id="UP000284407">
    <property type="component" value="Unassembled WGS sequence"/>
</dbReference>
<organism evidence="1 2">
    <name type="scientific">Sulfitobacter guttiformis</name>
    <dbReference type="NCBI Taxonomy" id="74349"/>
    <lineage>
        <taxon>Bacteria</taxon>
        <taxon>Pseudomonadati</taxon>
        <taxon>Pseudomonadota</taxon>
        <taxon>Alphaproteobacteria</taxon>
        <taxon>Rhodobacterales</taxon>
        <taxon>Roseobacteraceae</taxon>
        <taxon>Sulfitobacter</taxon>
    </lineage>
</organism>
<keyword evidence="2" id="KW-1185">Reference proteome</keyword>
<dbReference type="AlphaFoldDB" id="A0A420DSX2"/>
<evidence type="ECO:0000313" key="1">
    <source>
        <dbReference type="EMBL" id="RKE97260.1"/>
    </source>
</evidence>
<protein>
    <submittedName>
        <fullName evidence="1">Uncharacterized protein</fullName>
    </submittedName>
</protein>
<dbReference type="STRING" id="1443111.Z949_3884"/>